<dbReference type="EMBL" id="NIOJ01000020">
    <property type="protein sequence ID" value="PNT99268.1"/>
    <property type="molecule type" value="Genomic_DNA"/>
</dbReference>
<feature type="domain" description="Methyltransferase" evidence="1">
    <location>
        <begin position="25"/>
        <end position="104"/>
    </location>
</feature>
<reference evidence="2 3" key="1">
    <citation type="submission" date="2017-06" db="EMBL/GenBank/DDBJ databases">
        <title>Investigating the central metabolism of Clostridium thermosuccinogenes.</title>
        <authorList>
            <person name="Koendjbiharie J.G."/>
            <person name="van Kranenburg R."/>
        </authorList>
    </citation>
    <scope>NUCLEOTIDE SEQUENCE [LARGE SCALE GENOMIC DNA]</scope>
    <source>
        <strain evidence="2 3">DSM 5806</strain>
    </source>
</reference>
<dbReference type="RefSeq" id="WP_103081452.1">
    <property type="nucleotide sequence ID" value="NZ_CP021850.1"/>
</dbReference>
<keyword evidence="3" id="KW-1185">Reference proteome</keyword>
<protein>
    <recommendedName>
        <fullName evidence="1">Methyltransferase domain-containing protein</fullName>
    </recommendedName>
</protein>
<evidence type="ECO:0000259" key="1">
    <source>
        <dbReference type="Pfam" id="PF13649"/>
    </source>
</evidence>
<gene>
    <name evidence="2" type="ORF">CDQ84_09255</name>
</gene>
<dbReference type="OrthoDB" id="9810615at2"/>
<dbReference type="InterPro" id="IPR029063">
    <property type="entry name" value="SAM-dependent_MTases_sf"/>
</dbReference>
<organism evidence="2 3">
    <name type="scientific">Clostridium thermosuccinogenes</name>
    <dbReference type="NCBI Taxonomy" id="84032"/>
    <lineage>
        <taxon>Bacteria</taxon>
        <taxon>Bacillati</taxon>
        <taxon>Bacillota</taxon>
        <taxon>Clostridia</taxon>
        <taxon>Eubacteriales</taxon>
        <taxon>Clostridiaceae</taxon>
        <taxon>Clostridium</taxon>
    </lineage>
</organism>
<dbReference type="Pfam" id="PF13649">
    <property type="entry name" value="Methyltransf_25"/>
    <property type="match status" value="1"/>
</dbReference>
<dbReference type="Proteomes" id="UP000236151">
    <property type="component" value="Unassembled WGS sequence"/>
</dbReference>
<dbReference type="KEGG" id="cthd:CDO33_02020"/>
<evidence type="ECO:0000313" key="3">
    <source>
        <dbReference type="Proteomes" id="UP000236151"/>
    </source>
</evidence>
<dbReference type="CDD" id="cd02440">
    <property type="entry name" value="AdoMet_MTases"/>
    <property type="match status" value="1"/>
</dbReference>
<evidence type="ECO:0000313" key="2">
    <source>
        <dbReference type="EMBL" id="PNT99268.1"/>
    </source>
</evidence>
<dbReference type="AlphaFoldDB" id="A0A2K2FET0"/>
<dbReference type="SUPFAM" id="SSF53335">
    <property type="entry name" value="S-adenosyl-L-methionine-dependent methyltransferases"/>
    <property type="match status" value="1"/>
</dbReference>
<dbReference type="Gene3D" id="3.40.50.150">
    <property type="entry name" value="Vaccinia Virus protein VP39"/>
    <property type="match status" value="1"/>
</dbReference>
<sequence>MQKQAFEFELTIRYINRYVKPGDKVHDIGGGPGRYSLYLAAKGCDVTLLDLSSANVEFAKRQAAMQGVSLETFVGDAREVDSIVSDQYDQILLMGPLYHLLQESDR</sequence>
<dbReference type="InterPro" id="IPR041698">
    <property type="entry name" value="Methyltransf_25"/>
</dbReference>
<proteinExistence type="predicted"/>
<accession>A0A2K2FET0</accession>
<comment type="caution">
    <text evidence="2">The sequence shown here is derived from an EMBL/GenBank/DDBJ whole genome shotgun (WGS) entry which is preliminary data.</text>
</comment>
<name>A0A2K2FET0_9CLOT</name>